<dbReference type="PIRSF" id="PIRSF000846">
    <property type="entry name" value="ATP_adenylyltr"/>
    <property type="match status" value="1"/>
</dbReference>
<evidence type="ECO:0000256" key="1">
    <source>
        <dbReference type="PIRSR" id="PIRSR000846-1"/>
    </source>
</evidence>
<dbReference type="OrthoDB" id="10267950at2759"/>
<evidence type="ECO:0008006" key="7">
    <source>
        <dbReference type="Google" id="ProtNLM"/>
    </source>
</evidence>
<feature type="active site" description="Nucleophile" evidence="1">
    <location>
        <position position="142"/>
    </location>
</feature>
<evidence type="ECO:0000313" key="5">
    <source>
        <dbReference type="EMBL" id="KAG2235041.1"/>
    </source>
</evidence>
<gene>
    <name evidence="5" type="ORF">INT48_008964</name>
</gene>
<sequence length="321" mass="36034">MSFLQLVENKFNQAKESKDLFYFDSTKTEKESNGVEFSVTLVPALAQKPSDNKDNDTEKPSPFLNPNPALVVKELDDHLIILNKFAVIPNHLLIVTKEYKKQSEPPMPNDLYEAFKVIQEFGPSLAFFNCGDNSGASQAHKHIQVIPLKRDNKPQPPIKKLYDEIHDRHVGQIYAINKVPFVHVIMALDGNIIRAANDKESLTDYLGQMFFGILDAMFQQLRENATPTTTSYNFLMTEDFMMLIPRIKENATIEHNGKSFELSINSLGYAGFVLAKTQEEVEAIDAQGNLMDVLAQTSVAWNPEAAKLEAERKAAQDSGLA</sequence>
<organism evidence="5 6">
    <name type="scientific">Thamnidium elegans</name>
    <dbReference type="NCBI Taxonomy" id="101142"/>
    <lineage>
        <taxon>Eukaryota</taxon>
        <taxon>Fungi</taxon>
        <taxon>Fungi incertae sedis</taxon>
        <taxon>Mucoromycota</taxon>
        <taxon>Mucoromycotina</taxon>
        <taxon>Mucoromycetes</taxon>
        <taxon>Mucorales</taxon>
        <taxon>Mucorineae</taxon>
        <taxon>Mucoraceae</taxon>
        <taxon>Thamnidium</taxon>
    </lineage>
</organism>
<comment type="caution">
    <text evidence="5">The sequence shown here is derived from an EMBL/GenBank/DDBJ whole genome shotgun (WGS) entry which is preliminary data.</text>
</comment>
<dbReference type="InterPro" id="IPR019200">
    <property type="entry name" value="ATP_adenylylTrfase_C"/>
</dbReference>
<dbReference type="AlphaFoldDB" id="A0A8H7VUI8"/>
<accession>A0A8H7VUI8</accession>
<dbReference type="InterPro" id="IPR009163">
    <property type="entry name" value="Ap4A_phos1/2"/>
</dbReference>
<dbReference type="Pfam" id="PF19327">
    <property type="entry name" value="Ap4A_phos_N"/>
    <property type="match status" value="1"/>
</dbReference>
<evidence type="ECO:0000313" key="6">
    <source>
        <dbReference type="Proteomes" id="UP000613177"/>
    </source>
</evidence>
<keyword evidence="6" id="KW-1185">Reference proteome</keyword>
<dbReference type="GO" id="GO:0003877">
    <property type="term" value="F:ATP:ADP adenylyltransferase activity"/>
    <property type="evidence" value="ECO:0007669"/>
    <property type="project" value="InterPro"/>
</dbReference>
<dbReference type="PANTHER" id="PTHR38420:SF1">
    <property type="entry name" value="PUTATIVE (AFU_ORTHOLOGUE AFUA_5G14690)-RELATED"/>
    <property type="match status" value="1"/>
</dbReference>
<dbReference type="InterPro" id="IPR036265">
    <property type="entry name" value="HIT-like_sf"/>
</dbReference>
<proteinExistence type="predicted"/>
<protein>
    <recommendedName>
        <fullName evidence="7">ATP adenylyltransferase</fullName>
    </recommendedName>
</protein>
<feature type="region of interest" description="Disordered" evidence="2">
    <location>
        <begin position="46"/>
        <end position="65"/>
    </location>
</feature>
<reference evidence="5" key="1">
    <citation type="submission" date="2021-01" db="EMBL/GenBank/DDBJ databases">
        <title>Metabolic potential, ecology and presence of endohyphal bacteria is reflected in genomic diversity of Mucoromycotina.</title>
        <authorList>
            <person name="Muszewska A."/>
            <person name="Okrasinska A."/>
            <person name="Steczkiewicz K."/>
            <person name="Drgas O."/>
            <person name="Orlowska M."/>
            <person name="Perlinska-Lenart U."/>
            <person name="Aleksandrzak-Piekarczyk T."/>
            <person name="Szatraj K."/>
            <person name="Zielenkiewicz U."/>
            <person name="Pilsyk S."/>
            <person name="Malc E."/>
            <person name="Mieczkowski P."/>
            <person name="Kruszewska J.S."/>
            <person name="Biernat P."/>
            <person name="Pawlowska J."/>
        </authorList>
    </citation>
    <scope>NUCLEOTIDE SEQUENCE</scope>
    <source>
        <strain evidence="5">WA0000018081</strain>
    </source>
</reference>
<feature type="domain" description="ATP adenylyltransferase C-terminal" evidence="3">
    <location>
        <begin position="178"/>
        <end position="299"/>
    </location>
</feature>
<feature type="domain" description="Ap4A phosphorylase 1/2 N-terminal" evidence="4">
    <location>
        <begin position="4"/>
        <end position="161"/>
    </location>
</feature>
<dbReference type="GO" id="GO:0005524">
    <property type="term" value="F:ATP binding"/>
    <property type="evidence" value="ECO:0007669"/>
    <property type="project" value="InterPro"/>
</dbReference>
<dbReference type="Gene3D" id="3.30.428.70">
    <property type="match status" value="1"/>
</dbReference>
<dbReference type="GO" id="GO:0009117">
    <property type="term" value="P:nucleotide metabolic process"/>
    <property type="evidence" value="ECO:0007669"/>
    <property type="project" value="InterPro"/>
</dbReference>
<evidence type="ECO:0000259" key="3">
    <source>
        <dbReference type="Pfam" id="PF09830"/>
    </source>
</evidence>
<dbReference type="EMBL" id="JAEPRE010000040">
    <property type="protein sequence ID" value="KAG2235041.1"/>
    <property type="molecule type" value="Genomic_DNA"/>
</dbReference>
<name>A0A8H7VUI8_9FUNG</name>
<feature type="compositionally biased region" description="Basic and acidic residues" evidence="2">
    <location>
        <begin position="50"/>
        <end position="59"/>
    </location>
</feature>
<evidence type="ECO:0000256" key="2">
    <source>
        <dbReference type="SAM" id="MobiDB-lite"/>
    </source>
</evidence>
<dbReference type="InterPro" id="IPR045759">
    <property type="entry name" value="Ap4A_phos1/2_N"/>
</dbReference>
<evidence type="ECO:0000259" key="4">
    <source>
        <dbReference type="Pfam" id="PF19327"/>
    </source>
</evidence>
<dbReference type="InterPro" id="IPR043171">
    <property type="entry name" value="Ap4A_phos1/2-like"/>
</dbReference>
<dbReference type="SUPFAM" id="SSF54197">
    <property type="entry name" value="HIT-like"/>
    <property type="match status" value="1"/>
</dbReference>
<dbReference type="Pfam" id="PF09830">
    <property type="entry name" value="ATP_transf"/>
    <property type="match status" value="1"/>
</dbReference>
<dbReference type="Proteomes" id="UP000613177">
    <property type="component" value="Unassembled WGS sequence"/>
</dbReference>
<dbReference type="PANTHER" id="PTHR38420">
    <property type="entry name" value="AP-4-A PHOSPHORYLASE II"/>
    <property type="match status" value="1"/>
</dbReference>